<proteinExistence type="predicted"/>
<accession>A0A371BGZ2</accession>
<organism evidence="2 3">
    <name type="scientific">Sphingorhabdus pulchriflava</name>
    <dbReference type="NCBI Taxonomy" id="2292257"/>
    <lineage>
        <taxon>Bacteria</taxon>
        <taxon>Pseudomonadati</taxon>
        <taxon>Pseudomonadota</taxon>
        <taxon>Alphaproteobacteria</taxon>
        <taxon>Sphingomonadales</taxon>
        <taxon>Sphingomonadaceae</taxon>
        <taxon>Sphingorhabdus</taxon>
    </lineage>
</organism>
<gene>
    <name evidence="2" type="ORF">DXH95_05375</name>
</gene>
<feature type="chain" id="PRO_5017084788" evidence="1">
    <location>
        <begin position="22"/>
        <end position="318"/>
    </location>
</feature>
<name>A0A371BGZ2_9SPHN</name>
<dbReference type="RefSeq" id="WP_115548377.1">
    <property type="nucleotide sequence ID" value="NZ_QRGP01000001.1"/>
</dbReference>
<evidence type="ECO:0000313" key="3">
    <source>
        <dbReference type="Proteomes" id="UP000263833"/>
    </source>
</evidence>
<dbReference type="AlphaFoldDB" id="A0A371BGZ2"/>
<dbReference type="OrthoDB" id="7848234at2"/>
<dbReference type="Proteomes" id="UP000263833">
    <property type="component" value="Unassembled WGS sequence"/>
</dbReference>
<keyword evidence="3" id="KW-1185">Reference proteome</keyword>
<evidence type="ECO:0000256" key="1">
    <source>
        <dbReference type="SAM" id="SignalP"/>
    </source>
</evidence>
<keyword evidence="1" id="KW-0732">Signal</keyword>
<reference evidence="3" key="1">
    <citation type="submission" date="2018-08" db="EMBL/GenBank/DDBJ databases">
        <authorList>
            <person name="Kim S.-J."/>
            <person name="Jung G.-Y."/>
        </authorList>
    </citation>
    <scope>NUCLEOTIDE SEQUENCE [LARGE SCALE GENOMIC DNA]</scope>
    <source>
        <strain evidence="3">GY_G</strain>
    </source>
</reference>
<comment type="caution">
    <text evidence="2">The sequence shown here is derived from an EMBL/GenBank/DDBJ whole genome shotgun (WGS) entry which is preliminary data.</text>
</comment>
<feature type="signal peptide" evidence="1">
    <location>
        <begin position="1"/>
        <end position="21"/>
    </location>
</feature>
<dbReference type="EMBL" id="QRGP01000001">
    <property type="protein sequence ID" value="RDV06830.1"/>
    <property type="molecule type" value="Genomic_DNA"/>
</dbReference>
<protein>
    <submittedName>
        <fullName evidence="2">Uncharacterized protein</fullName>
    </submittedName>
</protein>
<evidence type="ECO:0000313" key="2">
    <source>
        <dbReference type="EMBL" id="RDV06830.1"/>
    </source>
</evidence>
<sequence length="318" mass="34717">MRIAPYLFALALSCFSPTAQAMEWRSVDKAMLAVLQDDDINRYRDEPAFLEGISVSEIRFSENGFDWHLIRFASDANIEGPLWVVPHDDENAAFEAMIAALHKYGGVGITVNTGPASTRRQAGYGLCGVRSAMVSACDPNRNFDERTPIFTRAILDAWKPGRPFIALHTNSHGFVGDGAGGRGDITMLDAMAYASGEIVARVDGYFGTRSVAILDNPDVYAILPYVATKAISDGDTQCRNAMNLAGINVWHERVGKSDGSLSNYVALQRPDIAYVNFEAKREDDLSTAAKAQGLMIDAYLEKCASLWGQPKPVPVSNR</sequence>